<dbReference type="EMBL" id="AWXZ01000005">
    <property type="protein sequence ID" value="ESR27405.1"/>
    <property type="molecule type" value="Genomic_DNA"/>
</dbReference>
<dbReference type="Pfam" id="PF00982">
    <property type="entry name" value="Glyco_transf_20"/>
    <property type="match status" value="1"/>
</dbReference>
<comment type="similarity">
    <text evidence="1">Belongs to the glycosyltransferase 20 family.</text>
</comment>
<accession>V4RWM8</accession>
<dbReference type="GO" id="GO:0005992">
    <property type="term" value="P:trehalose biosynthetic process"/>
    <property type="evidence" value="ECO:0007669"/>
    <property type="project" value="InterPro"/>
</dbReference>
<dbReference type="Proteomes" id="UP000017819">
    <property type="component" value="Unassembled WGS sequence"/>
</dbReference>
<dbReference type="PANTHER" id="PTHR10788:SF106">
    <property type="entry name" value="BCDNA.GH08860"/>
    <property type="match status" value="1"/>
</dbReference>
<comment type="caution">
    <text evidence="2">The sequence shown here is derived from an EMBL/GenBank/DDBJ whole genome shotgun (WGS) entry which is preliminary data.</text>
</comment>
<organism evidence="2 3">
    <name type="scientific">Lutibaculum baratangense AMV1</name>
    <dbReference type="NCBI Taxonomy" id="631454"/>
    <lineage>
        <taxon>Bacteria</taxon>
        <taxon>Pseudomonadati</taxon>
        <taxon>Pseudomonadota</taxon>
        <taxon>Alphaproteobacteria</taxon>
        <taxon>Hyphomicrobiales</taxon>
        <taxon>Tepidamorphaceae</taxon>
        <taxon>Lutibaculum</taxon>
    </lineage>
</organism>
<keyword evidence="3" id="KW-1185">Reference proteome</keyword>
<sequence>MAVALNDTLKADGGIWFGWGGDFAASDQASSVQVQKAEGVTYITVSLTKELFNQYYAGYSNSVLWPLCHSRTDLVDYGSRDLAGYRQTNKLFAQCLNPFLQEDDLIWIHDYHLIPLAAELRSWGIQNRIGFFLHIPVPPPQLMQTLPDHEVIARTLAAYDLIGLQTERDCRNLIEYFQMQFGAVELSATRISVFGKTLAIQAFPIGIDVEAFQKATETTPPDHSVERFRKLASRHGMLIGVDRLDYSKGLPQKFRAFERFLSDPANLAGRAVLTQIAPLSRADIDAYASLREELEQITGRILGSYGDLDWTPLFYLNRGYSRECLAHFFRMSDAALVTPLADGMNLVAKEFIAAQDPKDPGVLILSRFAGAAEQMDSALLVNPYDEREIANAIGEALVMPVSERRERYSDLMEVVRNTDVRKWAREYLAVLKSPGNPRIRLISPGDSGSSGRVA</sequence>
<evidence type="ECO:0000313" key="3">
    <source>
        <dbReference type="Proteomes" id="UP000017819"/>
    </source>
</evidence>
<reference evidence="2 3" key="1">
    <citation type="journal article" date="2014" name="Genome Announc.">
        <title>Draft Genome Sequence of Lutibaculum baratangense Strain AMV1T, Isolated from a Mud Volcano in Andamans, India.</title>
        <authorList>
            <person name="Singh A."/>
            <person name="Sreenivas A."/>
            <person name="Sathyanarayana Reddy G."/>
            <person name="Pinnaka A.K."/>
            <person name="Shivaji S."/>
        </authorList>
    </citation>
    <scope>NUCLEOTIDE SEQUENCE [LARGE SCALE GENOMIC DNA]</scope>
    <source>
        <strain evidence="2 3">AMV1</strain>
    </source>
</reference>
<evidence type="ECO:0000313" key="2">
    <source>
        <dbReference type="EMBL" id="ESR27405.1"/>
    </source>
</evidence>
<dbReference type="InterPro" id="IPR001830">
    <property type="entry name" value="Glyco_trans_20"/>
</dbReference>
<dbReference type="eggNOG" id="COG0380">
    <property type="taxonomic scope" value="Bacteria"/>
</dbReference>
<dbReference type="EC" id="2.4.1.15" evidence="2"/>
<dbReference type="SUPFAM" id="SSF53756">
    <property type="entry name" value="UDP-Glycosyltransferase/glycogen phosphorylase"/>
    <property type="match status" value="1"/>
</dbReference>
<dbReference type="AlphaFoldDB" id="V4RWM8"/>
<dbReference type="GO" id="GO:0003825">
    <property type="term" value="F:alpha,alpha-trehalose-phosphate synthase (UDP-forming) activity"/>
    <property type="evidence" value="ECO:0007669"/>
    <property type="project" value="UniProtKB-EC"/>
</dbReference>
<dbReference type="STRING" id="631454.N177_0099"/>
<proteinExistence type="inferred from homology"/>
<dbReference type="PANTHER" id="PTHR10788">
    <property type="entry name" value="TREHALOSE-6-PHOSPHATE SYNTHASE"/>
    <property type="match status" value="1"/>
</dbReference>
<name>V4RWM8_9HYPH</name>
<keyword evidence="2" id="KW-0328">Glycosyltransferase</keyword>
<keyword evidence="2" id="KW-0808">Transferase</keyword>
<dbReference type="Gene3D" id="3.40.50.2000">
    <property type="entry name" value="Glycogen Phosphorylase B"/>
    <property type="match status" value="2"/>
</dbReference>
<dbReference type="PATRIC" id="fig|631454.5.peg.98"/>
<gene>
    <name evidence="2" type="ORF">N177_0099</name>
</gene>
<protein>
    <submittedName>
        <fullName evidence="2">Alpha,alpha-trehalose-phosphate synthase</fullName>
        <ecNumber evidence="2">2.4.1.15</ecNumber>
    </submittedName>
</protein>
<evidence type="ECO:0000256" key="1">
    <source>
        <dbReference type="ARBA" id="ARBA00008799"/>
    </source>
</evidence>
<dbReference type="CDD" id="cd03788">
    <property type="entry name" value="GT20_TPS"/>
    <property type="match status" value="1"/>
</dbReference>